<protein>
    <submittedName>
        <fullName evidence="2">Uncharacterized protein</fullName>
    </submittedName>
</protein>
<accession>A0ABS4TYW4</accession>
<proteinExistence type="predicted"/>
<evidence type="ECO:0000256" key="1">
    <source>
        <dbReference type="SAM" id="MobiDB-lite"/>
    </source>
</evidence>
<evidence type="ECO:0000313" key="2">
    <source>
        <dbReference type="EMBL" id="MBP2329599.1"/>
    </source>
</evidence>
<reference evidence="2 3" key="1">
    <citation type="submission" date="2021-03" db="EMBL/GenBank/DDBJ databases">
        <title>Sequencing the genomes of 1000 actinobacteria strains.</title>
        <authorList>
            <person name="Klenk H.-P."/>
        </authorList>
    </citation>
    <scope>NUCLEOTIDE SEQUENCE [LARGE SCALE GENOMIC DNA]</scope>
    <source>
        <strain evidence="2 3">DSM 46670</strain>
    </source>
</reference>
<dbReference type="Proteomes" id="UP001519332">
    <property type="component" value="Unassembled WGS sequence"/>
</dbReference>
<feature type="compositionally biased region" description="Basic and acidic residues" evidence="1">
    <location>
        <begin position="63"/>
        <end position="73"/>
    </location>
</feature>
<sequence length="103" mass="11687">MFGLVWFRNRGDLTVLGAGFGISRATAYRYHDEDLHEALERAADQGVAYVILDGKVFLRRPLRREDHQRERPAHRPLVFRQGPPARRQHSSTLGTGRVPAVGL</sequence>
<name>A0ABS4TYW4_9PSEU</name>
<organism evidence="2 3">
    <name type="scientific">Kibdelosporangium banguiense</name>
    <dbReference type="NCBI Taxonomy" id="1365924"/>
    <lineage>
        <taxon>Bacteria</taxon>
        <taxon>Bacillati</taxon>
        <taxon>Actinomycetota</taxon>
        <taxon>Actinomycetes</taxon>
        <taxon>Pseudonocardiales</taxon>
        <taxon>Pseudonocardiaceae</taxon>
        <taxon>Kibdelosporangium</taxon>
    </lineage>
</organism>
<gene>
    <name evidence="2" type="ORF">JOF56_009984</name>
</gene>
<evidence type="ECO:0000313" key="3">
    <source>
        <dbReference type="Proteomes" id="UP001519332"/>
    </source>
</evidence>
<feature type="region of interest" description="Disordered" evidence="1">
    <location>
        <begin position="63"/>
        <end position="103"/>
    </location>
</feature>
<keyword evidence="3" id="KW-1185">Reference proteome</keyword>
<comment type="caution">
    <text evidence="2">The sequence shown here is derived from an EMBL/GenBank/DDBJ whole genome shotgun (WGS) entry which is preliminary data.</text>
</comment>
<dbReference type="EMBL" id="JAGINW010000001">
    <property type="protein sequence ID" value="MBP2329599.1"/>
    <property type="molecule type" value="Genomic_DNA"/>
</dbReference>
<dbReference type="RefSeq" id="WP_372448330.1">
    <property type="nucleotide sequence ID" value="NZ_JAGINW010000001.1"/>
</dbReference>